<organism evidence="2 3">
    <name type="scientific">Dermatophagoides pteronyssinus</name>
    <name type="common">European house dust mite</name>
    <dbReference type="NCBI Taxonomy" id="6956"/>
    <lineage>
        <taxon>Eukaryota</taxon>
        <taxon>Metazoa</taxon>
        <taxon>Ecdysozoa</taxon>
        <taxon>Arthropoda</taxon>
        <taxon>Chelicerata</taxon>
        <taxon>Arachnida</taxon>
        <taxon>Acari</taxon>
        <taxon>Acariformes</taxon>
        <taxon>Sarcoptiformes</taxon>
        <taxon>Astigmata</taxon>
        <taxon>Psoroptidia</taxon>
        <taxon>Analgoidea</taxon>
        <taxon>Pyroglyphidae</taxon>
        <taxon>Dermatophagoidinae</taxon>
        <taxon>Dermatophagoides</taxon>
    </lineage>
</organism>
<feature type="compositionally biased region" description="Low complexity" evidence="1">
    <location>
        <begin position="38"/>
        <end position="50"/>
    </location>
</feature>
<dbReference type="Proteomes" id="UP000515146">
    <property type="component" value="Unplaced"/>
</dbReference>
<feature type="compositionally biased region" description="Basic residues" evidence="1">
    <location>
        <begin position="7"/>
        <end position="16"/>
    </location>
</feature>
<name>A0A6P6Y7J1_DERPT</name>
<dbReference type="KEGG" id="dpte:113795377"/>
<gene>
    <name evidence="3" type="primary">LOC113795377</name>
</gene>
<sequence length="57" mass="6476">YSSRCARSARTRRASTRRSANNYFRRTTCCTHYSTPRSASARSQMSSAVAHHLKNIP</sequence>
<proteinExistence type="predicted"/>
<evidence type="ECO:0000313" key="3">
    <source>
        <dbReference type="RefSeq" id="XP_027201372.1"/>
    </source>
</evidence>
<dbReference type="RefSeq" id="XP_027201372.1">
    <property type="nucleotide sequence ID" value="XM_027345571.1"/>
</dbReference>
<evidence type="ECO:0000256" key="1">
    <source>
        <dbReference type="SAM" id="MobiDB-lite"/>
    </source>
</evidence>
<accession>A0A6P6Y7J1</accession>
<protein>
    <submittedName>
        <fullName evidence="3">Uncharacterized protein LOC113795377</fullName>
    </submittedName>
</protein>
<feature type="non-terminal residue" evidence="3">
    <location>
        <position position="1"/>
    </location>
</feature>
<feature type="region of interest" description="Disordered" evidence="1">
    <location>
        <begin position="34"/>
        <end position="57"/>
    </location>
</feature>
<dbReference type="AlphaFoldDB" id="A0A6P6Y7J1"/>
<feature type="region of interest" description="Disordered" evidence="1">
    <location>
        <begin position="1"/>
        <end position="20"/>
    </location>
</feature>
<evidence type="ECO:0000313" key="2">
    <source>
        <dbReference type="Proteomes" id="UP000515146"/>
    </source>
</evidence>
<dbReference type="InParanoid" id="A0A6P6Y7J1"/>
<keyword evidence="2" id="KW-1185">Reference proteome</keyword>
<reference evidence="3" key="1">
    <citation type="submission" date="2025-08" db="UniProtKB">
        <authorList>
            <consortium name="RefSeq"/>
        </authorList>
    </citation>
    <scope>IDENTIFICATION</scope>
    <source>
        <strain evidence="3">Airmid</strain>
    </source>
</reference>